<gene>
    <name evidence="2" type="ORF">Micbo1qcDRAFT_201687</name>
</gene>
<accession>A0A136J994</accession>
<evidence type="ECO:0000313" key="2">
    <source>
        <dbReference type="EMBL" id="KXJ93724.1"/>
    </source>
</evidence>
<dbReference type="EMBL" id="KQ964247">
    <property type="protein sequence ID" value="KXJ93724.1"/>
    <property type="molecule type" value="Genomic_DNA"/>
</dbReference>
<evidence type="ECO:0008006" key="4">
    <source>
        <dbReference type="Google" id="ProtNLM"/>
    </source>
</evidence>
<protein>
    <recommendedName>
        <fullName evidence="4">RRM domain-containing protein</fullName>
    </recommendedName>
</protein>
<feature type="region of interest" description="Disordered" evidence="1">
    <location>
        <begin position="68"/>
        <end position="104"/>
    </location>
</feature>
<dbReference type="InterPro" id="IPR035979">
    <property type="entry name" value="RBD_domain_sf"/>
</dbReference>
<keyword evidence="3" id="KW-1185">Reference proteome</keyword>
<organism evidence="2 3">
    <name type="scientific">Microdochium bolleyi</name>
    <dbReference type="NCBI Taxonomy" id="196109"/>
    <lineage>
        <taxon>Eukaryota</taxon>
        <taxon>Fungi</taxon>
        <taxon>Dikarya</taxon>
        <taxon>Ascomycota</taxon>
        <taxon>Pezizomycotina</taxon>
        <taxon>Sordariomycetes</taxon>
        <taxon>Xylariomycetidae</taxon>
        <taxon>Xylariales</taxon>
        <taxon>Microdochiaceae</taxon>
        <taxon>Microdochium</taxon>
    </lineage>
</organism>
<name>A0A136J994_9PEZI</name>
<dbReference type="AlphaFoldDB" id="A0A136J994"/>
<dbReference type="OrthoDB" id="5241026at2759"/>
<proteinExistence type="predicted"/>
<dbReference type="SUPFAM" id="SSF54928">
    <property type="entry name" value="RNA-binding domain, RBD"/>
    <property type="match status" value="1"/>
</dbReference>
<dbReference type="Proteomes" id="UP000070501">
    <property type="component" value="Unassembled WGS sequence"/>
</dbReference>
<evidence type="ECO:0000313" key="3">
    <source>
        <dbReference type="Proteomes" id="UP000070501"/>
    </source>
</evidence>
<sequence>MDNLMFPAGIQPTSSVPQSVYLPAARVSAQGHHTGFPNYLQPQMAYQRVSHSPTTGLTQVNFTHGQAVTQGPTFTPMEGLRKQQDEQESPSSLTKNNGTTNEVEQKKYEALRRNQLEVTGMSANYKGDPWLSGNRSAEISDDDNTALWITNLPPDIDYPTLLGAIRDCGKIYACVINYPVEGKHNTAACKLVFFDTIGAKRLLGQSRAGVFRVPNSDRSEYYKPRVGHNRIKSRAREANALADVKNGSVQPNQSRCLSITGPPALVNEQYLTRFFKSKFEFQLEKVATL</sequence>
<dbReference type="InParanoid" id="A0A136J994"/>
<dbReference type="STRING" id="196109.A0A136J994"/>
<feature type="compositionally biased region" description="Polar residues" evidence="1">
    <location>
        <begin position="89"/>
        <end position="102"/>
    </location>
</feature>
<reference evidence="3" key="1">
    <citation type="submission" date="2016-02" db="EMBL/GenBank/DDBJ databases">
        <title>Draft genome sequence of Microdochium bolleyi, a fungal endophyte of beachgrass.</title>
        <authorList>
            <consortium name="DOE Joint Genome Institute"/>
            <person name="David A.S."/>
            <person name="May G."/>
            <person name="Haridas S."/>
            <person name="Lim J."/>
            <person name="Wang M."/>
            <person name="Labutti K."/>
            <person name="Lipzen A."/>
            <person name="Barry K."/>
            <person name="Grigoriev I.V."/>
        </authorList>
    </citation>
    <scope>NUCLEOTIDE SEQUENCE [LARGE SCALE GENOMIC DNA]</scope>
    <source>
        <strain evidence="3">J235TASD1</strain>
    </source>
</reference>
<evidence type="ECO:0000256" key="1">
    <source>
        <dbReference type="SAM" id="MobiDB-lite"/>
    </source>
</evidence>
<dbReference type="GO" id="GO:0003676">
    <property type="term" value="F:nucleic acid binding"/>
    <property type="evidence" value="ECO:0007669"/>
    <property type="project" value="InterPro"/>
</dbReference>